<evidence type="ECO:0000256" key="5">
    <source>
        <dbReference type="SAM" id="MobiDB-lite"/>
    </source>
</evidence>
<dbReference type="Pfam" id="PF00149">
    <property type="entry name" value="Metallophos"/>
    <property type="match status" value="1"/>
</dbReference>
<accession>A0ABW4Z4K3</accession>
<reference evidence="8" key="1">
    <citation type="journal article" date="2019" name="Int. J. Syst. Evol. Microbiol.">
        <title>The Global Catalogue of Microorganisms (GCM) 10K type strain sequencing project: providing services to taxonomists for standard genome sequencing and annotation.</title>
        <authorList>
            <consortium name="The Broad Institute Genomics Platform"/>
            <consortium name="The Broad Institute Genome Sequencing Center for Infectious Disease"/>
            <person name="Wu L."/>
            <person name="Ma J."/>
        </authorList>
    </citation>
    <scope>NUCLEOTIDE SEQUENCE [LARGE SCALE GENOMIC DNA]</scope>
    <source>
        <strain evidence="8">CCM 7435</strain>
    </source>
</reference>
<dbReference type="CDD" id="cd00838">
    <property type="entry name" value="MPP_superfamily"/>
    <property type="match status" value="1"/>
</dbReference>
<evidence type="ECO:0000259" key="6">
    <source>
        <dbReference type="Pfam" id="PF00149"/>
    </source>
</evidence>
<evidence type="ECO:0000313" key="7">
    <source>
        <dbReference type="EMBL" id="MFD2143402.1"/>
    </source>
</evidence>
<evidence type="ECO:0000256" key="4">
    <source>
        <dbReference type="ARBA" id="ARBA00025742"/>
    </source>
</evidence>
<evidence type="ECO:0000256" key="3">
    <source>
        <dbReference type="ARBA" id="ARBA00023004"/>
    </source>
</evidence>
<feature type="domain" description="Calcineurin-like phosphoesterase" evidence="6">
    <location>
        <begin position="72"/>
        <end position="301"/>
    </location>
</feature>
<evidence type="ECO:0000256" key="2">
    <source>
        <dbReference type="ARBA" id="ARBA00022801"/>
    </source>
</evidence>
<dbReference type="GO" id="GO:0016787">
    <property type="term" value="F:hydrolase activity"/>
    <property type="evidence" value="ECO:0007669"/>
    <property type="project" value="UniProtKB-KW"/>
</dbReference>
<evidence type="ECO:0000313" key="8">
    <source>
        <dbReference type="Proteomes" id="UP001597299"/>
    </source>
</evidence>
<feature type="compositionally biased region" description="Basic and acidic residues" evidence="5">
    <location>
        <begin position="9"/>
        <end position="22"/>
    </location>
</feature>
<keyword evidence="1" id="KW-0479">Metal-binding</keyword>
<keyword evidence="8" id="KW-1185">Reference proteome</keyword>
<keyword evidence="2 7" id="KW-0378">Hydrolase</keyword>
<dbReference type="PANTHER" id="PTHR42988:SF2">
    <property type="entry name" value="CYCLIC NUCLEOTIDE PHOSPHODIESTERASE CBUA0032-RELATED"/>
    <property type="match status" value="1"/>
</dbReference>
<comment type="caution">
    <text evidence="7">The sequence shown here is derived from an EMBL/GenBank/DDBJ whole genome shotgun (WGS) entry which is preliminary data.</text>
</comment>
<dbReference type="Proteomes" id="UP001597299">
    <property type="component" value="Unassembled WGS sequence"/>
</dbReference>
<proteinExistence type="inferred from homology"/>
<dbReference type="EC" id="3.1.-.-" evidence="7"/>
<dbReference type="Gene3D" id="3.60.21.10">
    <property type="match status" value="1"/>
</dbReference>
<dbReference type="InterPro" id="IPR050884">
    <property type="entry name" value="CNP_phosphodiesterase-III"/>
</dbReference>
<evidence type="ECO:0000256" key="1">
    <source>
        <dbReference type="ARBA" id="ARBA00022723"/>
    </source>
</evidence>
<organism evidence="7 8">
    <name type="scientific">Ancylobacter oerskovii</name>
    <dbReference type="NCBI Taxonomy" id="459519"/>
    <lineage>
        <taxon>Bacteria</taxon>
        <taxon>Pseudomonadati</taxon>
        <taxon>Pseudomonadota</taxon>
        <taxon>Alphaproteobacteria</taxon>
        <taxon>Hyphomicrobiales</taxon>
        <taxon>Xanthobacteraceae</taxon>
        <taxon>Ancylobacter</taxon>
    </lineage>
</organism>
<dbReference type="InterPro" id="IPR004843">
    <property type="entry name" value="Calcineurin-like_PHP"/>
</dbReference>
<keyword evidence="3" id="KW-0408">Iron</keyword>
<dbReference type="InterPro" id="IPR029052">
    <property type="entry name" value="Metallo-depent_PP-like"/>
</dbReference>
<dbReference type="PANTHER" id="PTHR42988">
    <property type="entry name" value="PHOSPHOHYDROLASE"/>
    <property type="match status" value="1"/>
</dbReference>
<dbReference type="EMBL" id="JBHUHD010000001">
    <property type="protein sequence ID" value="MFD2143402.1"/>
    <property type="molecule type" value="Genomic_DNA"/>
</dbReference>
<feature type="region of interest" description="Disordered" evidence="5">
    <location>
        <begin position="1"/>
        <end position="39"/>
    </location>
</feature>
<sequence length="381" mass="41533">MAHQQDPPLRIEHHGADAERHAARQPSPEMQEARQAEPRRGCRVLWGRERCVAAPAFLPGEGAAMESPVFVLAHLTDPHLGPLPRARLLELAGKRALGFINWQRGRRRRFSDATIDLLIADIKATAPDHIAVTGDLVNVGLPAEYLTGLGFLQTLGPGHYVTVVPGNHDAYVRSTAHHALLNWGNYMRGDGAEGGEAEGVVAEFPFPFVRRRGDVALIGVSTAIPTQPFMATGKVGRRQIEHLARLLRELGEQKLFRVVLIHHPPCGHRAAHKRLIDADAFRACLAAHGAELVICGHDHRPMVEMLPGPAGGLVPVVEAPSFAAGPEDSHWPGGYHLYRIERLPGAEFPWRCTLETRGFARGDASVAMRTTRVLSSPSRGG</sequence>
<dbReference type="SUPFAM" id="SSF56300">
    <property type="entry name" value="Metallo-dependent phosphatases"/>
    <property type="match status" value="1"/>
</dbReference>
<name>A0ABW4Z4K3_9HYPH</name>
<comment type="similarity">
    <text evidence="4">Belongs to the cyclic nucleotide phosphodiesterase class-III family.</text>
</comment>
<dbReference type="RefSeq" id="WP_378297036.1">
    <property type="nucleotide sequence ID" value="NZ_JBHUHD010000001.1"/>
</dbReference>
<gene>
    <name evidence="7" type="ORF">ACFSNC_23585</name>
</gene>
<protein>
    <submittedName>
        <fullName evidence="7">Metallophosphoesterase family protein</fullName>
        <ecNumber evidence="7">3.1.-.-</ecNumber>
    </submittedName>
</protein>